<dbReference type="InterPro" id="IPR052698">
    <property type="entry name" value="MoCofactor_Util/Proc"/>
</dbReference>
<dbReference type="InterPro" id="IPR027051">
    <property type="entry name" value="XdhC_Rossmann_dom"/>
</dbReference>
<dbReference type="InterPro" id="IPR003777">
    <property type="entry name" value="XdhC_CoxI"/>
</dbReference>
<evidence type="ECO:0000259" key="1">
    <source>
        <dbReference type="Pfam" id="PF02625"/>
    </source>
</evidence>
<evidence type="ECO:0000259" key="2">
    <source>
        <dbReference type="Pfam" id="PF13478"/>
    </source>
</evidence>
<name>A0A3B0SLP6_9ZZZZ</name>
<dbReference type="Pfam" id="PF13478">
    <property type="entry name" value="XdhC_C"/>
    <property type="match status" value="1"/>
</dbReference>
<feature type="domain" description="XdhC- CoxI" evidence="1">
    <location>
        <begin position="11"/>
        <end position="70"/>
    </location>
</feature>
<dbReference type="Pfam" id="PF02625">
    <property type="entry name" value="XdhC_CoxI"/>
    <property type="match status" value="1"/>
</dbReference>
<dbReference type="InterPro" id="IPR014308">
    <property type="entry name" value="Xanthine_DH_XdhC"/>
</dbReference>
<proteinExistence type="predicted"/>
<gene>
    <name evidence="3" type="ORF">MNBD_ALPHA06-2152</name>
</gene>
<dbReference type="PANTHER" id="PTHR30388">
    <property type="entry name" value="ALDEHYDE OXIDOREDUCTASE MOLYBDENUM COFACTOR ASSEMBLY PROTEIN"/>
    <property type="match status" value="1"/>
</dbReference>
<feature type="domain" description="XdhC Rossmann" evidence="2">
    <location>
        <begin position="170"/>
        <end position="298"/>
    </location>
</feature>
<dbReference type="Gene3D" id="3.40.50.720">
    <property type="entry name" value="NAD(P)-binding Rossmann-like Domain"/>
    <property type="match status" value="1"/>
</dbReference>
<protein>
    <submittedName>
        <fullName evidence="3">Xanthine and CO dehydrogenases maturation factor, XdhC/CoxF family</fullName>
    </submittedName>
</protein>
<accession>A0A3B0SLP6</accession>
<reference evidence="3" key="1">
    <citation type="submission" date="2018-06" db="EMBL/GenBank/DDBJ databases">
        <authorList>
            <person name="Zhirakovskaya E."/>
        </authorList>
    </citation>
    <scope>NUCLEOTIDE SEQUENCE</scope>
</reference>
<evidence type="ECO:0000313" key="3">
    <source>
        <dbReference type="EMBL" id="VAW01629.1"/>
    </source>
</evidence>
<organism evidence="3">
    <name type="scientific">hydrothermal vent metagenome</name>
    <dbReference type="NCBI Taxonomy" id="652676"/>
    <lineage>
        <taxon>unclassified sequences</taxon>
        <taxon>metagenomes</taxon>
        <taxon>ecological metagenomes</taxon>
    </lineage>
</organism>
<dbReference type="NCBIfam" id="TIGR02964">
    <property type="entry name" value="xanthine_xdhC"/>
    <property type="match status" value="1"/>
</dbReference>
<dbReference type="EMBL" id="UOEE01000324">
    <property type="protein sequence ID" value="VAW01629.1"/>
    <property type="molecule type" value="Genomic_DNA"/>
</dbReference>
<dbReference type="AlphaFoldDB" id="A0A3B0SLP6"/>
<sequence length="309" mass="33790">MKLAPQITALLSQEQPLVLVTLCQVQGSAPRDAGASMLVWAQGQTGSIGGGELEYRLTKTAHDMLANGAQLPVLAEYPLGPVLGQCCGGFVRAMLEPLSQNDLHWLRPWLQGEQAVLRELKTATTTLVRTMADAEMVQVLDANQQTQDSLLPLTDCKFVHREPAQNLNRVYIFGGGHIGMALHKLLVDLPFDVSLLDTRRDATEPDSTIINAANGTYFVVVTHSHDLDYSLCKRILLREQVRFCGLIGSQTKRARFVSRLRADGLNEVQIGRLTCPMGLAGIGGKRPEEIAIAIAAQLLSWKEYPPDGN</sequence>
<dbReference type="PANTHER" id="PTHR30388:SF6">
    <property type="entry name" value="XANTHINE DEHYDROGENASE SUBUNIT A-RELATED"/>
    <property type="match status" value="1"/>
</dbReference>